<gene>
    <name evidence="1" type="ORF">DFP72DRAFT_769389</name>
</gene>
<sequence length="229" mass="26500">DAWVQLQNLYMPATAAYRREQNETSCLADTSGTLDDIRLLLPSEVQGILQFDKKLSTYEFKFRVAQAYTTLSDLRGLILTRQHMVNSKKKYASGTAMMTRSNTLIQDLYARIHAQTRKYDDIYSKLQVLRAVVPPTVATLADPFTTLTTNDIAGLKSFDEGAEGHKRLTWIWNVRGVGETKDQAEDTALRVEFCRTRARAHRWEEECLLLAEEMRRVTRFWEWDAARWK</sequence>
<comment type="caution">
    <text evidence="1">The sequence shown here is derived from an EMBL/GenBank/DDBJ whole genome shotgun (WGS) entry which is preliminary data.</text>
</comment>
<reference evidence="1 2" key="1">
    <citation type="submission" date="2020-07" db="EMBL/GenBank/DDBJ databases">
        <title>Comparative genomics of pyrophilous fungi reveals a link between fire events and developmental genes.</title>
        <authorList>
            <consortium name="DOE Joint Genome Institute"/>
            <person name="Steindorff A.S."/>
            <person name="Carver A."/>
            <person name="Calhoun S."/>
            <person name="Stillman K."/>
            <person name="Liu H."/>
            <person name="Lipzen A."/>
            <person name="Pangilinan J."/>
            <person name="Labutti K."/>
            <person name="Bruns T.D."/>
            <person name="Grigoriev I.V."/>
        </authorList>
    </citation>
    <scope>NUCLEOTIDE SEQUENCE [LARGE SCALE GENOMIC DNA]</scope>
    <source>
        <strain evidence="1 2">CBS 144469</strain>
    </source>
</reference>
<evidence type="ECO:0000313" key="2">
    <source>
        <dbReference type="Proteomes" id="UP000521943"/>
    </source>
</evidence>
<evidence type="ECO:0000313" key="1">
    <source>
        <dbReference type="EMBL" id="KAF6745177.1"/>
    </source>
</evidence>
<protein>
    <submittedName>
        <fullName evidence="1">Uncharacterized protein</fullName>
    </submittedName>
</protein>
<name>A0A8H6HF95_9AGAR</name>
<keyword evidence="2" id="KW-1185">Reference proteome</keyword>
<dbReference type="AlphaFoldDB" id="A0A8H6HF95"/>
<dbReference type="EMBL" id="JACGCI010000109">
    <property type="protein sequence ID" value="KAF6745177.1"/>
    <property type="molecule type" value="Genomic_DNA"/>
</dbReference>
<accession>A0A8H6HF95</accession>
<dbReference type="Proteomes" id="UP000521943">
    <property type="component" value="Unassembled WGS sequence"/>
</dbReference>
<dbReference type="OrthoDB" id="3263473at2759"/>
<proteinExistence type="predicted"/>
<feature type="non-terminal residue" evidence="1">
    <location>
        <position position="1"/>
    </location>
</feature>
<feature type="non-terminal residue" evidence="1">
    <location>
        <position position="229"/>
    </location>
</feature>
<organism evidence="1 2">
    <name type="scientific">Ephemerocybe angulata</name>
    <dbReference type="NCBI Taxonomy" id="980116"/>
    <lineage>
        <taxon>Eukaryota</taxon>
        <taxon>Fungi</taxon>
        <taxon>Dikarya</taxon>
        <taxon>Basidiomycota</taxon>
        <taxon>Agaricomycotina</taxon>
        <taxon>Agaricomycetes</taxon>
        <taxon>Agaricomycetidae</taxon>
        <taxon>Agaricales</taxon>
        <taxon>Agaricineae</taxon>
        <taxon>Psathyrellaceae</taxon>
        <taxon>Ephemerocybe</taxon>
    </lineage>
</organism>